<evidence type="ECO:0000259" key="3">
    <source>
        <dbReference type="Pfam" id="PF13406"/>
    </source>
</evidence>
<dbReference type="Proteomes" id="UP000295517">
    <property type="component" value="Chromosome"/>
</dbReference>
<dbReference type="InterPro" id="IPR043426">
    <property type="entry name" value="MltB-like"/>
</dbReference>
<dbReference type="EMBL" id="CP038254">
    <property type="protein sequence ID" value="QBR83674.1"/>
    <property type="molecule type" value="Genomic_DNA"/>
</dbReference>
<name>A0AAX1EF13_9GAMM</name>
<proteinExistence type="predicted"/>
<dbReference type="PANTHER" id="PTHR30163">
    <property type="entry name" value="MEMBRANE-BOUND LYTIC MUREIN TRANSGLYCOSYLASE B"/>
    <property type="match status" value="1"/>
</dbReference>
<dbReference type="NCBIfam" id="TIGR02282">
    <property type="entry name" value="MltB"/>
    <property type="match status" value="1"/>
</dbReference>
<dbReference type="SUPFAM" id="SSF53955">
    <property type="entry name" value="Lysozyme-like"/>
    <property type="match status" value="1"/>
</dbReference>
<evidence type="ECO:0000313" key="4">
    <source>
        <dbReference type="EMBL" id="QBR83674.1"/>
    </source>
</evidence>
<dbReference type="Gene3D" id="1.10.530.10">
    <property type="match status" value="1"/>
</dbReference>
<dbReference type="PANTHER" id="PTHR30163:SF9">
    <property type="entry name" value="MEMBRANE-BOUND LYTIC MUREIN TRANSGLYCOSYLASE B"/>
    <property type="match status" value="1"/>
</dbReference>
<feature type="active site" evidence="1">
    <location>
        <position position="125"/>
    </location>
</feature>
<dbReference type="GO" id="GO:0008933">
    <property type="term" value="F:peptidoglycan lytic transglycosylase activity"/>
    <property type="evidence" value="ECO:0007669"/>
    <property type="project" value="TreeGrafter"/>
</dbReference>
<dbReference type="InterPro" id="IPR011757">
    <property type="entry name" value="Lytic_transglycosylase_MltB"/>
</dbReference>
<accession>A0AAX1EF13</accession>
<feature type="chain" id="PRO_5043500115" evidence="2">
    <location>
        <begin position="24"/>
        <end position="340"/>
    </location>
</feature>
<evidence type="ECO:0000256" key="2">
    <source>
        <dbReference type="SAM" id="SignalP"/>
    </source>
</evidence>
<feature type="domain" description="Transglycosylase SLT" evidence="3">
    <location>
        <begin position="30"/>
        <end position="322"/>
    </location>
</feature>
<dbReference type="CDD" id="cd13399">
    <property type="entry name" value="Slt35-like"/>
    <property type="match status" value="1"/>
</dbReference>
<keyword evidence="2" id="KW-0732">Signal</keyword>
<dbReference type="GO" id="GO:0009253">
    <property type="term" value="P:peptidoglycan catabolic process"/>
    <property type="evidence" value="ECO:0007669"/>
    <property type="project" value="TreeGrafter"/>
</dbReference>
<gene>
    <name evidence="4" type="primary">mltB</name>
    <name evidence="4" type="ORF">E3983_04460</name>
</gene>
<dbReference type="Pfam" id="PF13406">
    <property type="entry name" value="SLT_2"/>
    <property type="match status" value="1"/>
</dbReference>
<dbReference type="Gene3D" id="1.10.8.350">
    <property type="entry name" value="Bacterial muramidase"/>
    <property type="match status" value="1"/>
</dbReference>
<sequence>MYRLARLSLLSVLFFLISLPSQANQLLTQRKDVQQFINERVKHDGFNRKELTAIFNNVQIQPQIIESMEKPYEKKTWDVYKALFLTSQRVNEGLKFWEENQKTLEKAEKQFGIPAHIIVAIIGVETLYGKHQGNYRVIDALSTLAFNYPKRSRFFKKELREYLLLCRENNISPDKYLGSYAGAIGKPQFMPSSYRFYAVDFTGNGKIDLINSNEDVIGSVANYFRKHGWKMNEGVVQLAKVQGKKYKKIKTNSKKANYTLKKLMKAGVKPETAALNLPSKAGLIELITDNGKEYWLAYPNFYVITRYNTSPQYALVVYLLSQQLKSQWRLAHIRKAHAYA</sequence>
<reference evidence="4 5" key="1">
    <citation type="submission" date="2019-03" db="EMBL/GenBank/DDBJ databases">
        <title>Diverse conjugative elements silence natural transformation in Legionella species.</title>
        <authorList>
            <person name="Durieux I."/>
            <person name="Ginevra C."/>
            <person name="Attaiech L."/>
            <person name="Picq K."/>
            <person name="Juan P.A."/>
            <person name="Jarraud S."/>
            <person name="Charpentier X."/>
        </authorList>
    </citation>
    <scope>NUCLEOTIDE SEQUENCE [LARGE SCALE GENOMIC DNA]</scope>
    <source>
        <strain evidence="4 5">HL-0427-4011</strain>
    </source>
</reference>
<evidence type="ECO:0000256" key="1">
    <source>
        <dbReference type="PIRSR" id="PIRSR611757-1"/>
    </source>
</evidence>
<protein>
    <submittedName>
        <fullName evidence="4">Lytic murein transglycosylase B</fullName>
    </submittedName>
</protein>
<dbReference type="RefSeq" id="WP_135060019.1">
    <property type="nucleotide sequence ID" value="NZ_CP038254.1"/>
</dbReference>
<dbReference type="FunFam" id="1.10.8.350:FF:000001">
    <property type="entry name" value="Lytic murein transglycosylase B"/>
    <property type="match status" value="1"/>
</dbReference>
<organism evidence="4 5">
    <name type="scientific">Legionella israelensis</name>
    <dbReference type="NCBI Taxonomy" id="454"/>
    <lineage>
        <taxon>Bacteria</taxon>
        <taxon>Pseudomonadati</taxon>
        <taxon>Pseudomonadota</taxon>
        <taxon>Gammaproteobacteria</taxon>
        <taxon>Legionellales</taxon>
        <taxon>Legionellaceae</taxon>
        <taxon>Legionella</taxon>
    </lineage>
</organism>
<feature type="signal peptide" evidence="2">
    <location>
        <begin position="1"/>
        <end position="23"/>
    </location>
</feature>
<evidence type="ECO:0000313" key="5">
    <source>
        <dbReference type="Proteomes" id="UP000295517"/>
    </source>
</evidence>
<dbReference type="InterPro" id="IPR023346">
    <property type="entry name" value="Lysozyme-like_dom_sf"/>
</dbReference>
<dbReference type="AlphaFoldDB" id="A0AAX1EF13"/>
<dbReference type="InterPro" id="IPR031304">
    <property type="entry name" value="SLT_2"/>
</dbReference>